<dbReference type="NCBIfam" id="TIGR02684">
    <property type="entry name" value="dnstrm_HI1420"/>
    <property type="match status" value="1"/>
</dbReference>
<feature type="region of interest" description="Disordered" evidence="1">
    <location>
        <begin position="104"/>
        <end position="159"/>
    </location>
</feature>
<dbReference type="HOGENOM" id="CLU_137365_0_0_4"/>
<feature type="compositionally biased region" description="Low complexity" evidence="1">
    <location>
        <begin position="142"/>
        <end position="159"/>
    </location>
</feature>
<dbReference type="KEGG" id="hse:Hsero_4229"/>
<evidence type="ECO:0000313" key="2">
    <source>
        <dbReference type="EMBL" id="ADJ65698.1"/>
    </source>
</evidence>
<organism evidence="2 3">
    <name type="scientific">Herbaspirillum seropedicae (strain SmR1)</name>
    <dbReference type="NCBI Taxonomy" id="757424"/>
    <lineage>
        <taxon>Bacteria</taxon>
        <taxon>Pseudomonadati</taxon>
        <taxon>Pseudomonadota</taxon>
        <taxon>Betaproteobacteria</taxon>
        <taxon>Burkholderiales</taxon>
        <taxon>Oxalobacteraceae</taxon>
        <taxon>Herbaspirillum</taxon>
    </lineage>
</organism>
<evidence type="ECO:0000256" key="1">
    <source>
        <dbReference type="SAM" id="MobiDB-lite"/>
    </source>
</evidence>
<proteinExistence type="predicted"/>
<evidence type="ECO:0000313" key="3">
    <source>
        <dbReference type="Proteomes" id="UP000000329"/>
    </source>
</evidence>
<name>D8IUG6_HERSS</name>
<dbReference type="eggNOG" id="COG3636">
    <property type="taxonomic scope" value="Bacteria"/>
</dbReference>
<dbReference type="GeneID" id="29392810"/>
<dbReference type="InterPro" id="IPR014057">
    <property type="entry name" value="HI1420"/>
</dbReference>
<dbReference type="Pfam" id="PF21716">
    <property type="entry name" value="dnstrm_HI1420"/>
    <property type="match status" value="1"/>
</dbReference>
<sequence>MTARKFSTKDLQVSAFDPVTYLDSDEAIAAYLEIALAENDPVFLMAALNDVIRARGVADIASKAGLGRESLYKTLKPGAHPRLSTVLQLLGALDIRLSITPAKSARTAKKTASKKSAATKRARMTSTPGRPVQAKMAPKPPVTTKRTTKTAATRSRLPG</sequence>
<feature type="compositionally biased region" description="Basic residues" evidence="1">
    <location>
        <begin position="106"/>
        <end position="123"/>
    </location>
</feature>
<dbReference type="AlphaFoldDB" id="D8IUG6"/>
<reference evidence="2 3" key="1">
    <citation type="submission" date="2010-04" db="EMBL/GenBank/DDBJ databases">
        <title>The genome of Herbaspirillum seropedicae SmR1, an endophytic, nitrogen-fixing, plant-growth promoting beta-Proteobacteria.</title>
        <authorList>
            <person name="Pedrosa F.O."/>
            <person name="Monteiro R.A."/>
            <person name="Wassem R."/>
            <person name="Cruz L.M."/>
            <person name="Ayub R.A."/>
            <person name="Colauto N.B."/>
            <person name="Fernandez M.A."/>
            <person name="Fungaro M.H.P."/>
            <person name="Grisard E.C."/>
            <person name="Hungria M."/>
            <person name="Madeira H.M.F."/>
            <person name="Nodari R.O."/>
            <person name="Osaku C.A."/>
            <person name="Petzl-Erler M.L."/>
            <person name="Terenzi H."/>
            <person name="Vieira L.G.E."/>
            <person name="Almeida M.I.M."/>
            <person name="Alves L.R."/>
            <person name="Arantes O.M.N."/>
            <person name="Balsanelli E."/>
            <person name="Barcellos F.G."/>
            <person name="Baura V.A."/>
            <person name="Binde D.R."/>
            <person name="Campo R.J."/>
            <person name="Chubatsu L.S."/>
            <person name="Chueire L.M.O."/>
            <person name="Ciferri R.R."/>
            <person name="Correa L.C."/>
            <person name="da Conceicao Silva J.L."/>
            <person name="Dabul A.N.G."/>
            <person name="Dambros B.P."/>
            <person name="Faoro H."/>
            <person name="Favetti A."/>
            <person name="Friedermann G."/>
            <person name="Furlaneto M.C."/>
            <person name="Gasques L.S."/>
            <person name="Gimenes C.C.T."/>
            <person name="Gioppo N.M.R."/>
            <person name="Glienke-Blanco C."/>
            <person name="Godoy L.P."/>
            <person name="Guerra M.P."/>
            <person name="Karp S."/>
            <person name="Kava-Cordeiro V."/>
            <person name="Margarido V.P."/>
            <person name="Mathioni S.M."/>
            <person name="Menck-Soares M.A."/>
            <person name="Murace N.K."/>
            <person name="Nicolas M.F."/>
            <person name="Oliveira C.E.C."/>
            <person name="Pagnan N.A.B."/>
            <person name="Pamphile J.A."/>
            <person name="Patussi E.V."/>
            <person name="Pereira L.F.P."/>
            <person name="Pereira-Ferrari L."/>
            <person name="Pinto F.G.S."/>
            <person name="Precoma C."/>
            <person name="Prioli A.J."/>
            <person name="Prioli S.M.A.P."/>
            <person name="Raittz R.T."/>
            <person name="Ramos H.J.O."/>
            <person name="Ribeiro E.M.S.F."/>
            <person name="Rigo L.U."/>
            <person name="Rocha C.L.M.S.C."/>
            <person name="Rocha S.N."/>
            <person name="Santos K."/>
            <person name="Satori D."/>
            <person name="Silva A.G."/>
            <person name="Simao R.C.G."/>
            <person name="Soares M.A.M."/>
            <person name="Souza E.M."/>
            <person name="Steffens M.B.R."/>
            <person name="Steindel M."/>
            <person name="Tadra-Sfeir M.Z."/>
            <person name="Takahashi E.K."/>
            <person name="Torres R.A."/>
            <person name="Valle J.S."/>
            <person name="Vernal J.I."/>
            <person name="Vilas-Boas L.A."/>
            <person name="Watanabe M.A.E."/>
            <person name="Weiss V.A."/>
            <person name="Yates M.A."/>
            <person name="Souza E.M."/>
        </authorList>
    </citation>
    <scope>NUCLEOTIDE SEQUENCE [LARGE SCALE GENOMIC DNA]</scope>
    <source>
        <strain evidence="2 3">SmR1</strain>
    </source>
</reference>
<dbReference type="Proteomes" id="UP000000329">
    <property type="component" value="Chromosome"/>
</dbReference>
<dbReference type="STRING" id="757424.Hsero_4229"/>
<dbReference type="PANTHER" id="PTHR40275:SF1">
    <property type="entry name" value="SSL7038 PROTEIN"/>
    <property type="match status" value="1"/>
</dbReference>
<protein>
    <submittedName>
        <fullName evidence="2">Transcription regulator protein</fullName>
    </submittedName>
</protein>
<dbReference type="RefSeq" id="WP_013236155.1">
    <property type="nucleotide sequence ID" value="NC_014323.1"/>
</dbReference>
<dbReference type="OrthoDB" id="9798416at2"/>
<gene>
    <name evidence="2" type="ordered locus">Hsero_4229</name>
</gene>
<dbReference type="GO" id="GO:0003677">
    <property type="term" value="F:DNA binding"/>
    <property type="evidence" value="ECO:0007669"/>
    <property type="project" value="InterPro"/>
</dbReference>
<accession>D8IUG6</accession>
<dbReference type="EMBL" id="CP002039">
    <property type="protein sequence ID" value="ADJ65698.1"/>
    <property type="molecule type" value="Genomic_DNA"/>
</dbReference>
<dbReference type="PANTHER" id="PTHR40275">
    <property type="entry name" value="SSL7038 PROTEIN"/>
    <property type="match status" value="1"/>
</dbReference>
<keyword evidence="3" id="KW-1185">Reference proteome</keyword>
<dbReference type="SUPFAM" id="SSF47413">
    <property type="entry name" value="lambda repressor-like DNA-binding domains"/>
    <property type="match status" value="1"/>
</dbReference>
<dbReference type="InterPro" id="IPR010982">
    <property type="entry name" value="Lambda_DNA-bd_dom_sf"/>
</dbReference>